<feature type="non-terminal residue" evidence="1">
    <location>
        <position position="1"/>
    </location>
</feature>
<protein>
    <submittedName>
        <fullName evidence="1">Uncharacterized protein</fullName>
    </submittedName>
</protein>
<dbReference type="EMBL" id="RWGY01000011">
    <property type="protein sequence ID" value="TVU30510.1"/>
    <property type="molecule type" value="Genomic_DNA"/>
</dbReference>
<evidence type="ECO:0000313" key="1">
    <source>
        <dbReference type="EMBL" id="TVU30510.1"/>
    </source>
</evidence>
<gene>
    <name evidence="1" type="ORF">EJB05_22138</name>
</gene>
<dbReference type="Proteomes" id="UP000324897">
    <property type="component" value="Chromosome 1"/>
</dbReference>
<dbReference type="AlphaFoldDB" id="A0A5J9V5B0"/>
<organism evidence="1 2">
    <name type="scientific">Eragrostis curvula</name>
    <name type="common">weeping love grass</name>
    <dbReference type="NCBI Taxonomy" id="38414"/>
    <lineage>
        <taxon>Eukaryota</taxon>
        <taxon>Viridiplantae</taxon>
        <taxon>Streptophyta</taxon>
        <taxon>Embryophyta</taxon>
        <taxon>Tracheophyta</taxon>
        <taxon>Spermatophyta</taxon>
        <taxon>Magnoliopsida</taxon>
        <taxon>Liliopsida</taxon>
        <taxon>Poales</taxon>
        <taxon>Poaceae</taxon>
        <taxon>PACMAD clade</taxon>
        <taxon>Chloridoideae</taxon>
        <taxon>Eragrostideae</taxon>
        <taxon>Eragrostidinae</taxon>
        <taxon>Eragrostis</taxon>
    </lineage>
</organism>
<comment type="caution">
    <text evidence="1">The sequence shown here is derived from an EMBL/GenBank/DDBJ whole genome shotgun (WGS) entry which is preliminary data.</text>
</comment>
<proteinExistence type="predicted"/>
<evidence type="ECO:0000313" key="2">
    <source>
        <dbReference type="Proteomes" id="UP000324897"/>
    </source>
</evidence>
<keyword evidence="2" id="KW-1185">Reference proteome</keyword>
<reference evidence="1 2" key="1">
    <citation type="journal article" date="2019" name="Sci. Rep.">
        <title>A high-quality genome of Eragrostis curvula grass provides insights into Poaceae evolution and supports new strategies to enhance forage quality.</title>
        <authorList>
            <person name="Carballo J."/>
            <person name="Santos B.A.C.M."/>
            <person name="Zappacosta D."/>
            <person name="Garbus I."/>
            <person name="Selva J.P."/>
            <person name="Gallo C.A."/>
            <person name="Diaz A."/>
            <person name="Albertini E."/>
            <person name="Caccamo M."/>
            <person name="Echenique V."/>
        </authorList>
    </citation>
    <scope>NUCLEOTIDE SEQUENCE [LARGE SCALE GENOMIC DNA]</scope>
    <source>
        <strain evidence="2">cv. Victoria</strain>
        <tissue evidence="1">Leaf</tissue>
    </source>
</reference>
<sequence length="64" mass="7872">MILCDKSGDFNPCLDQFLLSFVKWLMEVEAIRHHVANHHRMKSQRHYRHQSHHFGHHLSQYHWL</sequence>
<accession>A0A5J9V5B0</accession>
<name>A0A5J9V5B0_9POAL</name>
<dbReference type="Gramene" id="TVU30510">
    <property type="protein sequence ID" value="TVU30510"/>
    <property type="gene ID" value="EJB05_22138"/>
</dbReference>